<dbReference type="AlphaFoldDB" id="A0A1I0FYK5"/>
<dbReference type="STRING" id="364199.SAMN04489858_10789"/>
<dbReference type="OrthoDB" id="9798746at2"/>
<dbReference type="SUPFAM" id="SSF53448">
    <property type="entry name" value="Nucleotide-diphospho-sugar transferases"/>
    <property type="match status" value="1"/>
</dbReference>
<dbReference type="GO" id="GO:0016757">
    <property type="term" value="F:glycosyltransferase activity"/>
    <property type="evidence" value="ECO:0007669"/>
    <property type="project" value="InterPro"/>
</dbReference>
<dbReference type="Gene3D" id="3.90.550.10">
    <property type="entry name" value="Spore Coat Polysaccharide Biosynthesis Protein SpsA, Chain A"/>
    <property type="match status" value="1"/>
</dbReference>
<dbReference type="InterPro" id="IPR029044">
    <property type="entry name" value="Nucleotide-diphossugar_trans"/>
</dbReference>
<dbReference type="EMBL" id="FOHO01000007">
    <property type="protein sequence ID" value="SET62780.1"/>
    <property type="molecule type" value="Genomic_DNA"/>
</dbReference>
<dbReference type="Pfam" id="PF01501">
    <property type="entry name" value="Glyco_transf_8"/>
    <property type="match status" value="1"/>
</dbReference>
<protein>
    <submittedName>
        <fullName evidence="1">Glycosyl transferase family 8</fullName>
    </submittedName>
</protein>
<keyword evidence="2" id="KW-1185">Reference proteome</keyword>
<evidence type="ECO:0000313" key="1">
    <source>
        <dbReference type="EMBL" id="SET62780.1"/>
    </source>
</evidence>
<dbReference type="InterPro" id="IPR002495">
    <property type="entry name" value="Glyco_trans_8"/>
</dbReference>
<organism evidence="1 2">
    <name type="scientific">Paracoccus homiensis</name>
    <dbReference type="NCBI Taxonomy" id="364199"/>
    <lineage>
        <taxon>Bacteria</taxon>
        <taxon>Pseudomonadati</taxon>
        <taxon>Pseudomonadota</taxon>
        <taxon>Alphaproteobacteria</taxon>
        <taxon>Rhodobacterales</taxon>
        <taxon>Paracoccaceae</taxon>
        <taxon>Paracoccus</taxon>
    </lineage>
</organism>
<keyword evidence="1" id="KW-0808">Transferase</keyword>
<proteinExistence type="predicted"/>
<dbReference type="RefSeq" id="WP_139206501.1">
    <property type="nucleotide sequence ID" value="NZ_FOHO01000007.1"/>
</dbReference>
<gene>
    <name evidence="1" type="ORF">SAMN04489858_10789</name>
</gene>
<name>A0A1I0FYK5_9RHOB</name>
<accession>A0A1I0FYK5</accession>
<reference evidence="1 2" key="1">
    <citation type="submission" date="2016-10" db="EMBL/GenBank/DDBJ databases">
        <authorList>
            <person name="de Groot N.N."/>
        </authorList>
    </citation>
    <scope>NUCLEOTIDE SEQUENCE [LARGE SCALE GENOMIC DNA]</scope>
    <source>
        <strain evidence="1 2">DSM 17862</strain>
    </source>
</reference>
<evidence type="ECO:0000313" key="2">
    <source>
        <dbReference type="Proteomes" id="UP000199180"/>
    </source>
</evidence>
<sequence>MTFSTPSLAAISGLYSRIPSGWTAGVDLYARARAGRRRPGRLDVMTSYGGRDLDVVQVLLQSLSETHAQDHIMFWLLELRVPAVDIQALSRFCDQLPNVTLNVIKVADREAFDQLRKLGGKPDSARFLWLAAHRHLPADLDRVIYLDALDIIVADDLMPMMHHPFMGKYLVACRELVHLPPVLIGPAQRAHQRWAPDALIRQVSRGIINSGSIVVNLAAMRRDDVDMAQYLKAAEWASGQGLGFGDQGLFSLTHGSHYVRAHDRYNHRFSSETDGRARAVRRPAVIHYAGRVPKPTRWHLTPELEQAISDHLDHRGESELVLGSVTRIRPADFAYFRRWWDTCARTPCHARIAPLATERTLRTLETLGVRTG</sequence>
<dbReference type="Proteomes" id="UP000199180">
    <property type="component" value="Unassembled WGS sequence"/>
</dbReference>